<evidence type="ECO:0000256" key="3">
    <source>
        <dbReference type="ARBA" id="ARBA00022777"/>
    </source>
</evidence>
<dbReference type="SUPFAM" id="SSF53613">
    <property type="entry name" value="Ribokinase-like"/>
    <property type="match status" value="1"/>
</dbReference>
<dbReference type="RefSeq" id="WP_154285788.1">
    <property type="nucleotide sequence ID" value="NZ_WKJI01000001.1"/>
</dbReference>
<evidence type="ECO:0000256" key="2">
    <source>
        <dbReference type="ARBA" id="ARBA00022679"/>
    </source>
</evidence>
<dbReference type="InterPro" id="IPR011611">
    <property type="entry name" value="PfkB_dom"/>
</dbReference>
<dbReference type="Pfam" id="PF00294">
    <property type="entry name" value="PfkB"/>
    <property type="match status" value="1"/>
</dbReference>
<gene>
    <name evidence="5" type="ORF">GJJ64_00170</name>
</gene>
<protein>
    <submittedName>
        <fullName evidence="5">Carbohydrate kinase</fullName>
    </submittedName>
</protein>
<dbReference type="InterPro" id="IPR050306">
    <property type="entry name" value="PfkB_Carbo_kinase"/>
</dbReference>
<dbReference type="PROSITE" id="PS00584">
    <property type="entry name" value="PFKB_KINASES_2"/>
    <property type="match status" value="1"/>
</dbReference>
<comment type="similarity">
    <text evidence="1">Belongs to the carbohydrate kinase PfkB family.</text>
</comment>
<dbReference type="CDD" id="cd01167">
    <property type="entry name" value="bac_FRK"/>
    <property type="match status" value="1"/>
</dbReference>
<evidence type="ECO:0000259" key="4">
    <source>
        <dbReference type="Pfam" id="PF00294"/>
    </source>
</evidence>
<dbReference type="Gene3D" id="3.40.1190.20">
    <property type="match status" value="1"/>
</dbReference>
<evidence type="ECO:0000313" key="6">
    <source>
        <dbReference type="Proteomes" id="UP000462931"/>
    </source>
</evidence>
<sequence length="286" mass="31654">MIYCFGEILWDVFPQKALPGGALMNVCIHLHKLGSQTKLISAIGNDKAGADLKAYLHQELKDVSLIQIKNHLATGKVLVNLDDPLNARYEIVKPVAYDEIDNPTVSLKEDDALVFGSLASRGRYTKNTLLKLLEKSCLKIFDINLRAPHYTEASLKQFLKLADWVKLNDDEFELVCSWYQLNPQDESILQILAALWDVKLICVTMGGKGAVLYIDGQTFQHSGFQVEVVDTVGAGDAFLAALIHSYQIGYTPEIMLNNACALGAFVAGKSGANPQYQIDDVNFFKL</sequence>
<dbReference type="InterPro" id="IPR029056">
    <property type="entry name" value="Ribokinase-like"/>
</dbReference>
<comment type="caution">
    <text evidence="5">The sequence shown here is derived from an EMBL/GenBank/DDBJ whole genome shotgun (WGS) entry which is preliminary data.</text>
</comment>
<dbReference type="GO" id="GO:0016301">
    <property type="term" value="F:kinase activity"/>
    <property type="evidence" value="ECO:0007669"/>
    <property type="project" value="UniProtKB-KW"/>
</dbReference>
<dbReference type="PANTHER" id="PTHR43085">
    <property type="entry name" value="HEXOKINASE FAMILY MEMBER"/>
    <property type="match status" value="1"/>
</dbReference>
<keyword evidence="6" id="KW-1185">Reference proteome</keyword>
<evidence type="ECO:0000256" key="1">
    <source>
        <dbReference type="ARBA" id="ARBA00010688"/>
    </source>
</evidence>
<organism evidence="5 6">
    <name type="scientific">Pedobacter puniceum</name>
    <dbReference type="NCBI Taxonomy" id="2666136"/>
    <lineage>
        <taxon>Bacteria</taxon>
        <taxon>Pseudomonadati</taxon>
        <taxon>Bacteroidota</taxon>
        <taxon>Sphingobacteriia</taxon>
        <taxon>Sphingobacteriales</taxon>
        <taxon>Sphingobacteriaceae</taxon>
        <taxon>Pedobacter</taxon>
    </lineage>
</organism>
<dbReference type="EMBL" id="WKJI01000001">
    <property type="protein sequence ID" value="MRX45598.1"/>
    <property type="molecule type" value="Genomic_DNA"/>
</dbReference>
<keyword evidence="2" id="KW-0808">Transferase</keyword>
<keyword evidence="3 5" id="KW-0418">Kinase</keyword>
<dbReference type="PANTHER" id="PTHR43085:SF57">
    <property type="entry name" value="CARBOHYDRATE KINASE PFKB DOMAIN-CONTAINING PROTEIN"/>
    <property type="match status" value="1"/>
</dbReference>
<dbReference type="AlphaFoldDB" id="A0A7K0FI70"/>
<proteinExistence type="inferred from homology"/>
<evidence type="ECO:0000313" key="5">
    <source>
        <dbReference type="EMBL" id="MRX45598.1"/>
    </source>
</evidence>
<dbReference type="Proteomes" id="UP000462931">
    <property type="component" value="Unassembled WGS sequence"/>
</dbReference>
<dbReference type="InterPro" id="IPR002173">
    <property type="entry name" value="Carboh/pur_kinase_PfkB_CS"/>
</dbReference>
<feature type="domain" description="Carbohydrate kinase PfkB" evidence="4">
    <location>
        <begin position="19"/>
        <end position="274"/>
    </location>
</feature>
<accession>A0A7K0FI70</accession>
<reference evidence="5 6" key="1">
    <citation type="submission" date="2019-11" db="EMBL/GenBank/DDBJ databases">
        <authorList>
            <person name="Cheng Q."/>
            <person name="Yang Z."/>
        </authorList>
    </citation>
    <scope>NUCLEOTIDE SEQUENCE [LARGE SCALE GENOMIC DNA]</scope>
    <source>
        <strain evidence="5 6">HX-22-1</strain>
    </source>
</reference>
<name>A0A7K0FI70_9SPHI</name>